<evidence type="ECO:0000313" key="2">
    <source>
        <dbReference type="EMBL" id="PPQ26347.1"/>
    </source>
</evidence>
<protein>
    <submittedName>
        <fullName evidence="2">Uncharacterized protein</fullName>
    </submittedName>
</protein>
<accession>A0A2S6MVF5</accession>
<evidence type="ECO:0000256" key="1">
    <source>
        <dbReference type="SAM" id="MobiDB-lite"/>
    </source>
</evidence>
<dbReference type="AlphaFoldDB" id="A0A2S6MVF5"/>
<feature type="compositionally biased region" description="Basic residues" evidence="1">
    <location>
        <begin position="1"/>
        <end position="12"/>
    </location>
</feature>
<organism evidence="2 3">
    <name type="scientific">Rhodoblastus sphagnicola</name>
    <dbReference type="NCBI Taxonomy" id="333368"/>
    <lineage>
        <taxon>Bacteria</taxon>
        <taxon>Pseudomonadati</taxon>
        <taxon>Pseudomonadota</taxon>
        <taxon>Alphaproteobacteria</taxon>
        <taxon>Hyphomicrobiales</taxon>
        <taxon>Rhodoblastaceae</taxon>
        <taxon>Rhodoblastus</taxon>
    </lineage>
</organism>
<feature type="region of interest" description="Disordered" evidence="1">
    <location>
        <begin position="60"/>
        <end position="93"/>
    </location>
</feature>
<feature type="compositionally biased region" description="Low complexity" evidence="1">
    <location>
        <begin position="69"/>
        <end position="82"/>
    </location>
</feature>
<sequence length="93" mass="10076">MGSLFSHRRRAPKVAGRTDDTPEQWIGALRSHNVDRRQSVVSVQPVRNLCRFVPQAQAEIFKPPPDPSASPKSAKASKCPPSGDTVVGSLSLD</sequence>
<name>A0A2S6MVF5_9HYPH</name>
<feature type="region of interest" description="Disordered" evidence="1">
    <location>
        <begin position="1"/>
        <end position="22"/>
    </location>
</feature>
<dbReference type="Proteomes" id="UP000239089">
    <property type="component" value="Unassembled WGS sequence"/>
</dbReference>
<dbReference type="EMBL" id="NHSJ01000134">
    <property type="protein sequence ID" value="PPQ26347.1"/>
    <property type="molecule type" value="Genomic_DNA"/>
</dbReference>
<gene>
    <name evidence="2" type="ORF">CCR94_22130</name>
</gene>
<comment type="caution">
    <text evidence="2">The sequence shown here is derived from an EMBL/GenBank/DDBJ whole genome shotgun (WGS) entry which is preliminary data.</text>
</comment>
<keyword evidence="3" id="KW-1185">Reference proteome</keyword>
<proteinExistence type="predicted"/>
<reference evidence="2 3" key="1">
    <citation type="journal article" date="2018" name="Arch. Microbiol.">
        <title>New insights into the metabolic potential of the phototrophic purple bacterium Rhodopila globiformis DSM 161(T) from its draft genome sequence and evidence for a vanadium-dependent nitrogenase.</title>
        <authorList>
            <person name="Imhoff J.F."/>
            <person name="Rahn T."/>
            <person name="Kunzel S."/>
            <person name="Neulinger S.C."/>
        </authorList>
    </citation>
    <scope>NUCLEOTIDE SEQUENCE [LARGE SCALE GENOMIC DNA]</scope>
    <source>
        <strain evidence="2 3">DSM 16996</strain>
    </source>
</reference>
<evidence type="ECO:0000313" key="3">
    <source>
        <dbReference type="Proteomes" id="UP000239089"/>
    </source>
</evidence>